<evidence type="ECO:0000313" key="1">
    <source>
        <dbReference type="EMBL" id="NOU60945.1"/>
    </source>
</evidence>
<evidence type="ECO:0000313" key="2">
    <source>
        <dbReference type="Proteomes" id="UP000732105"/>
    </source>
</evidence>
<name>A0ABX1WXT0_9BACT</name>
<dbReference type="Proteomes" id="UP000732105">
    <property type="component" value="Unassembled WGS sequence"/>
</dbReference>
<sequence>MGLFKKAEAQQVSVKGHQLHCPVCSETLFYQREAQLNTAVASFFNFDWANRSAICFVCANCTHISWFLGE</sequence>
<evidence type="ECO:0008006" key="3">
    <source>
        <dbReference type="Google" id="ProtNLM"/>
    </source>
</evidence>
<accession>A0ABX1WXT0</accession>
<comment type="caution">
    <text evidence="1">The sequence shown here is derived from an EMBL/GenBank/DDBJ whole genome shotgun (WGS) entry which is preliminary data.</text>
</comment>
<keyword evidence="2" id="KW-1185">Reference proteome</keyword>
<protein>
    <recommendedName>
        <fullName evidence="3">DNA-binding protein</fullName>
    </recommendedName>
</protein>
<gene>
    <name evidence="1" type="ORF">ELS83_14060</name>
</gene>
<reference evidence="1 2" key="1">
    <citation type="submission" date="2018-12" db="EMBL/GenBank/DDBJ databases">
        <title>Marinifilum JC070 sp. nov., a marine bacterium isolated from Yongle Blue Hole in the South China Sea.</title>
        <authorList>
            <person name="Fu T."/>
        </authorList>
    </citation>
    <scope>NUCLEOTIDE SEQUENCE [LARGE SCALE GENOMIC DNA]</scope>
    <source>
        <strain evidence="1 2">JC070</strain>
    </source>
</reference>
<dbReference type="RefSeq" id="WP_171596216.1">
    <property type="nucleotide sequence ID" value="NZ_RZNH01000025.1"/>
</dbReference>
<proteinExistence type="predicted"/>
<dbReference type="EMBL" id="RZNH01000025">
    <property type="protein sequence ID" value="NOU60945.1"/>
    <property type="molecule type" value="Genomic_DNA"/>
</dbReference>
<organism evidence="1 2">
    <name type="scientific">Marinifilum caeruleilacunae</name>
    <dbReference type="NCBI Taxonomy" id="2499076"/>
    <lineage>
        <taxon>Bacteria</taxon>
        <taxon>Pseudomonadati</taxon>
        <taxon>Bacteroidota</taxon>
        <taxon>Bacteroidia</taxon>
        <taxon>Marinilabiliales</taxon>
        <taxon>Marinifilaceae</taxon>
    </lineage>
</organism>